<evidence type="ECO:0000313" key="2">
    <source>
        <dbReference type="Proteomes" id="UP001139103"/>
    </source>
</evidence>
<dbReference type="EMBL" id="JAJKFT010000002">
    <property type="protein sequence ID" value="MCC9627100.1"/>
    <property type="molecule type" value="Genomic_DNA"/>
</dbReference>
<organism evidence="1 2">
    <name type="scientific">Blastopirellula sediminis</name>
    <dbReference type="NCBI Taxonomy" id="2894196"/>
    <lineage>
        <taxon>Bacteria</taxon>
        <taxon>Pseudomonadati</taxon>
        <taxon>Planctomycetota</taxon>
        <taxon>Planctomycetia</taxon>
        <taxon>Pirellulales</taxon>
        <taxon>Pirellulaceae</taxon>
        <taxon>Blastopirellula</taxon>
    </lineage>
</organism>
<gene>
    <name evidence="1" type="ORF">LOC68_01655</name>
</gene>
<accession>A0A9X1SDW5</accession>
<proteinExistence type="predicted"/>
<dbReference type="AlphaFoldDB" id="A0A9X1SDW5"/>
<dbReference type="RefSeq" id="WP_230214910.1">
    <property type="nucleotide sequence ID" value="NZ_JAJKFT010000002.1"/>
</dbReference>
<sequence>MRDLDVVRKRYHERLASERFADLLNGPNDLRGGRWADSGKLLQARGGNANQIDDVAVAVLLKDPNSNRRGDILQSVDRHLLEHRLVVFVTKTTNRVSNCGVRVALGVCEPIGELIQLLNKVRRVFANGSLFARSAK</sequence>
<keyword evidence="2" id="KW-1185">Reference proteome</keyword>
<protein>
    <submittedName>
        <fullName evidence="1">Uncharacterized protein</fullName>
    </submittedName>
</protein>
<comment type="caution">
    <text evidence="1">The sequence shown here is derived from an EMBL/GenBank/DDBJ whole genome shotgun (WGS) entry which is preliminary data.</text>
</comment>
<reference evidence="1" key="1">
    <citation type="submission" date="2021-11" db="EMBL/GenBank/DDBJ databases">
        <title>Genome sequence.</title>
        <authorList>
            <person name="Sun Q."/>
        </authorList>
    </citation>
    <scope>NUCLEOTIDE SEQUENCE</scope>
    <source>
        <strain evidence="1">JC732</strain>
    </source>
</reference>
<dbReference type="Proteomes" id="UP001139103">
    <property type="component" value="Unassembled WGS sequence"/>
</dbReference>
<evidence type="ECO:0000313" key="1">
    <source>
        <dbReference type="EMBL" id="MCC9627100.1"/>
    </source>
</evidence>
<name>A0A9X1SDW5_9BACT</name>